<evidence type="ECO:0000256" key="1">
    <source>
        <dbReference type="SAM" id="MobiDB-lite"/>
    </source>
</evidence>
<protein>
    <submittedName>
        <fullName evidence="2">Uncharacterized protein</fullName>
    </submittedName>
</protein>
<proteinExistence type="predicted"/>
<dbReference type="EMBL" id="BTGU01000007">
    <property type="protein sequence ID" value="GMN37658.1"/>
    <property type="molecule type" value="Genomic_DNA"/>
</dbReference>
<keyword evidence="3" id="KW-1185">Reference proteome</keyword>
<name>A0AA88CWL2_FICCA</name>
<gene>
    <name evidence="2" type="ORF">TIFTF001_007010</name>
</gene>
<feature type="region of interest" description="Disordered" evidence="1">
    <location>
        <begin position="23"/>
        <end position="42"/>
    </location>
</feature>
<evidence type="ECO:0000313" key="2">
    <source>
        <dbReference type="EMBL" id="GMN37658.1"/>
    </source>
</evidence>
<organism evidence="2 3">
    <name type="scientific">Ficus carica</name>
    <name type="common">Common fig</name>
    <dbReference type="NCBI Taxonomy" id="3494"/>
    <lineage>
        <taxon>Eukaryota</taxon>
        <taxon>Viridiplantae</taxon>
        <taxon>Streptophyta</taxon>
        <taxon>Embryophyta</taxon>
        <taxon>Tracheophyta</taxon>
        <taxon>Spermatophyta</taxon>
        <taxon>Magnoliopsida</taxon>
        <taxon>eudicotyledons</taxon>
        <taxon>Gunneridae</taxon>
        <taxon>Pentapetalae</taxon>
        <taxon>rosids</taxon>
        <taxon>fabids</taxon>
        <taxon>Rosales</taxon>
        <taxon>Moraceae</taxon>
        <taxon>Ficeae</taxon>
        <taxon>Ficus</taxon>
    </lineage>
</organism>
<feature type="compositionally biased region" description="Basic and acidic residues" evidence="1">
    <location>
        <begin position="28"/>
        <end position="42"/>
    </location>
</feature>
<dbReference type="Proteomes" id="UP001187192">
    <property type="component" value="Unassembled WGS sequence"/>
</dbReference>
<comment type="caution">
    <text evidence="2">The sequence shown here is derived from an EMBL/GenBank/DDBJ whole genome shotgun (WGS) entry which is preliminary data.</text>
</comment>
<reference evidence="2" key="1">
    <citation type="submission" date="2023-07" db="EMBL/GenBank/DDBJ databases">
        <title>draft genome sequence of fig (Ficus carica).</title>
        <authorList>
            <person name="Takahashi T."/>
            <person name="Nishimura K."/>
        </authorList>
    </citation>
    <scope>NUCLEOTIDE SEQUENCE</scope>
</reference>
<accession>A0AA88CWL2</accession>
<dbReference type="AlphaFoldDB" id="A0AA88CWL2"/>
<sequence length="114" mass="13082">MKTQPSSEASDRDCRCWLKTPPLSARSPKIESSDEMAAARDRQDRYWRSLRTSLEIAETIIMGDCEYYKVQISAKIEMAVVRLRGQDHRRSLICDANSSRTNLVAEKDGERKSE</sequence>
<evidence type="ECO:0000313" key="3">
    <source>
        <dbReference type="Proteomes" id="UP001187192"/>
    </source>
</evidence>